<gene>
    <name evidence="2" type="ORF">AKJ09_01222</name>
</gene>
<dbReference type="Pfam" id="PF14279">
    <property type="entry name" value="HNH_5"/>
    <property type="match status" value="1"/>
</dbReference>
<dbReference type="AlphaFoldDB" id="A0A0K1PLZ5"/>
<dbReference type="PANTHER" id="PTHR33877">
    <property type="entry name" value="SLL1193 PROTEIN"/>
    <property type="match status" value="1"/>
</dbReference>
<dbReference type="GO" id="GO:0008270">
    <property type="term" value="F:zinc ion binding"/>
    <property type="evidence" value="ECO:0007669"/>
    <property type="project" value="InterPro"/>
</dbReference>
<dbReference type="Proteomes" id="UP000064967">
    <property type="component" value="Chromosome"/>
</dbReference>
<protein>
    <submittedName>
        <fullName evidence="2">HNH endonuclease family protein</fullName>
    </submittedName>
</protein>
<dbReference type="CDD" id="cd00085">
    <property type="entry name" value="HNHc"/>
    <property type="match status" value="1"/>
</dbReference>
<keyword evidence="2" id="KW-0540">Nuclease</keyword>
<proteinExistence type="predicted"/>
<sequence>MLTPWMAPHRVISWQRAIVLSFLGKVEVLEEYDDCIVAPSMMLRTPAVVRLKNGHVSVRSRIRFSRDNVFARDGFRCQYCGERKEPRALNYDHVVPRVRGGKTSWENIVTSCYPCNIRKGSRSPEEAGMKLRRKPFKPISLPNAPIVHPGNAFPPAWKGYVVSEEEDRARVA</sequence>
<keyword evidence="2" id="KW-0255">Endonuclease</keyword>
<organism evidence="2 3">
    <name type="scientific">Labilithrix luteola</name>
    <dbReference type="NCBI Taxonomy" id="1391654"/>
    <lineage>
        <taxon>Bacteria</taxon>
        <taxon>Pseudomonadati</taxon>
        <taxon>Myxococcota</taxon>
        <taxon>Polyangia</taxon>
        <taxon>Polyangiales</taxon>
        <taxon>Labilitrichaceae</taxon>
        <taxon>Labilithrix</taxon>
    </lineage>
</organism>
<dbReference type="InterPro" id="IPR052892">
    <property type="entry name" value="NA-targeting_endonuclease"/>
</dbReference>
<dbReference type="GO" id="GO:0004519">
    <property type="term" value="F:endonuclease activity"/>
    <property type="evidence" value="ECO:0007669"/>
    <property type="project" value="UniProtKB-KW"/>
</dbReference>
<keyword evidence="3" id="KW-1185">Reference proteome</keyword>
<feature type="domain" description="HNH nuclease" evidence="1">
    <location>
        <begin position="64"/>
        <end position="117"/>
    </location>
</feature>
<dbReference type="InterPro" id="IPR029471">
    <property type="entry name" value="HNH_5"/>
</dbReference>
<reference evidence="2 3" key="1">
    <citation type="submission" date="2015-08" db="EMBL/GenBank/DDBJ databases">
        <authorList>
            <person name="Babu N.S."/>
            <person name="Beckwith C.J."/>
            <person name="Beseler K.G."/>
            <person name="Brison A."/>
            <person name="Carone J.V."/>
            <person name="Caskin T.P."/>
            <person name="Diamond M."/>
            <person name="Durham M.E."/>
            <person name="Foxe J.M."/>
            <person name="Go M."/>
            <person name="Henderson B.A."/>
            <person name="Jones I.B."/>
            <person name="McGettigan J.A."/>
            <person name="Micheletti S.J."/>
            <person name="Nasrallah M.E."/>
            <person name="Ortiz D."/>
            <person name="Piller C.R."/>
            <person name="Privatt S.R."/>
            <person name="Schneider S.L."/>
            <person name="Sharp S."/>
            <person name="Smith T.C."/>
            <person name="Stanton J.D."/>
            <person name="Ullery H.E."/>
            <person name="Wilson R.J."/>
            <person name="Serrano M.G."/>
            <person name="Buck G."/>
            <person name="Lee V."/>
            <person name="Wang Y."/>
            <person name="Carvalho R."/>
            <person name="Voegtly L."/>
            <person name="Shi R."/>
            <person name="Duckworth R."/>
            <person name="Johnson A."/>
            <person name="Loviza R."/>
            <person name="Walstead R."/>
            <person name="Shah Z."/>
            <person name="Kiflezghi M."/>
            <person name="Wade K."/>
            <person name="Ball S.L."/>
            <person name="Bradley K.W."/>
            <person name="Asai D.J."/>
            <person name="Bowman C.A."/>
            <person name="Russell D.A."/>
            <person name="Pope W.H."/>
            <person name="Jacobs-Sera D."/>
            <person name="Hendrix R.W."/>
            <person name="Hatfull G.F."/>
        </authorList>
    </citation>
    <scope>NUCLEOTIDE SEQUENCE [LARGE SCALE GENOMIC DNA]</scope>
    <source>
        <strain evidence="2 3">DSM 27648</strain>
    </source>
</reference>
<evidence type="ECO:0000313" key="2">
    <source>
        <dbReference type="EMBL" id="AKU94558.1"/>
    </source>
</evidence>
<dbReference type="PANTHER" id="PTHR33877:SF2">
    <property type="entry name" value="OS07G0170200 PROTEIN"/>
    <property type="match status" value="1"/>
</dbReference>
<dbReference type="Gene3D" id="1.10.30.50">
    <property type="match status" value="1"/>
</dbReference>
<dbReference type="EMBL" id="CP012333">
    <property type="protein sequence ID" value="AKU94558.1"/>
    <property type="molecule type" value="Genomic_DNA"/>
</dbReference>
<accession>A0A0K1PLZ5</accession>
<dbReference type="SMART" id="SM00507">
    <property type="entry name" value="HNHc"/>
    <property type="match status" value="1"/>
</dbReference>
<keyword evidence="2" id="KW-0378">Hydrolase</keyword>
<evidence type="ECO:0000313" key="3">
    <source>
        <dbReference type="Proteomes" id="UP000064967"/>
    </source>
</evidence>
<dbReference type="PATRIC" id="fig|1391654.3.peg.1237"/>
<dbReference type="InterPro" id="IPR003615">
    <property type="entry name" value="HNH_nuc"/>
</dbReference>
<evidence type="ECO:0000259" key="1">
    <source>
        <dbReference type="SMART" id="SM00507"/>
    </source>
</evidence>
<name>A0A0K1PLZ5_9BACT</name>
<dbReference type="GO" id="GO:0003676">
    <property type="term" value="F:nucleic acid binding"/>
    <property type="evidence" value="ECO:0007669"/>
    <property type="project" value="InterPro"/>
</dbReference>
<dbReference type="STRING" id="1391654.AKJ09_01222"/>
<dbReference type="KEGG" id="llu:AKJ09_01222"/>